<dbReference type="GO" id="GO:0050661">
    <property type="term" value="F:NADP binding"/>
    <property type="evidence" value="ECO:0007669"/>
    <property type="project" value="InterPro"/>
</dbReference>
<dbReference type="AlphaFoldDB" id="V5I5E3"/>
<reference evidence="8" key="1">
    <citation type="journal article" date="2014" name="Genome Announc.">
        <title>Draft genome sequence of the formaldehyde-resistant fungus Byssochlamys spectabilis No. 5 (anamorph Paecilomyces variotii No. 5) (NBRC109023).</title>
        <authorList>
            <person name="Oka T."/>
            <person name="Ekino K."/>
            <person name="Fukuda K."/>
            <person name="Nomura Y."/>
        </authorList>
    </citation>
    <scope>NUCLEOTIDE SEQUENCE [LARGE SCALE GENOMIC DNA]</scope>
    <source>
        <strain evidence="8">No. 5 / NBRC 109023</strain>
    </source>
</reference>
<dbReference type="PANTHER" id="PTHR43303:SF4">
    <property type="entry name" value="NADPH DEHYDROGENASE C23G7.10C-RELATED"/>
    <property type="match status" value="1"/>
</dbReference>
<feature type="domain" description="NADH:flavin oxidoreductase/NADH oxidase N-terminal" evidence="6">
    <location>
        <begin position="45"/>
        <end position="379"/>
    </location>
</feature>
<dbReference type="EMBL" id="BAUL01000288">
    <property type="protein sequence ID" value="GAD99260.1"/>
    <property type="molecule type" value="Genomic_DNA"/>
</dbReference>
<evidence type="ECO:0000256" key="4">
    <source>
        <dbReference type="ARBA" id="ARBA00022857"/>
    </source>
</evidence>
<dbReference type="eggNOG" id="KOG0134">
    <property type="taxonomic scope" value="Eukaryota"/>
</dbReference>
<dbReference type="InterPro" id="IPR001155">
    <property type="entry name" value="OxRdtase_FMN_N"/>
</dbReference>
<keyword evidence="2" id="KW-0285">Flavoprotein</keyword>
<dbReference type="Proteomes" id="UP000018001">
    <property type="component" value="Unassembled WGS sequence"/>
</dbReference>
<comment type="caution">
    <text evidence="7">The sequence shown here is derived from an EMBL/GenBank/DDBJ whole genome shotgun (WGS) entry which is preliminary data.</text>
</comment>
<comment type="cofactor">
    <cofactor evidence="1">
        <name>FMN</name>
        <dbReference type="ChEBI" id="CHEBI:58210"/>
    </cofactor>
</comment>
<dbReference type="OrthoDB" id="72788at2759"/>
<protein>
    <submittedName>
        <fullName evidence="7">NADH-dependent flavin oxidoreductase, putative</fullName>
    </submittedName>
</protein>
<keyword evidence="5" id="KW-0560">Oxidoreductase</keyword>
<dbReference type="Pfam" id="PF00724">
    <property type="entry name" value="Oxidored_FMN"/>
    <property type="match status" value="1"/>
</dbReference>
<dbReference type="GO" id="GO:0010181">
    <property type="term" value="F:FMN binding"/>
    <property type="evidence" value="ECO:0007669"/>
    <property type="project" value="InterPro"/>
</dbReference>
<evidence type="ECO:0000313" key="8">
    <source>
        <dbReference type="Proteomes" id="UP000018001"/>
    </source>
</evidence>
<accession>V5I5E3</accession>
<evidence type="ECO:0000256" key="3">
    <source>
        <dbReference type="ARBA" id="ARBA00022643"/>
    </source>
</evidence>
<keyword evidence="8" id="KW-1185">Reference proteome</keyword>
<evidence type="ECO:0000256" key="1">
    <source>
        <dbReference type="ARBA" id="ARBA00001917"/>
    </source>
</evidence>
<proteinExistence type="predicted"/>
<dbReference type="InParanoid" id="V5I5E3"/>
<evidence type="ECO:0000256" key="5">
    <source>
        <dbReference type="ARBA" id="ARBA00023002"/>
    </source>
</evidence>
<gene>
    <name evidence="7" type="ORF">PVAR5_7970</name>
</gene>
<dbReference type="CDD" id="cd02932">
    <property type="entry name" value="OYE_YqiM_FMN"/>
    <property type="match status" value="1"/>
</dbReference>
<evidence type="ECO:0000256" key="2">
    <source>
        <dbReference type="ARBA" id="ARBA00022630"/>
    </source>
</evidence>
<name>V5I5E3_BYSSN</name>
<dbReference type="InterPro" id="IPR044152">
    <property type="entry name" value="YqjM-like"/>
</dbReference>
<dbReference type="PANTHER" id="PTHR43303">
    <property type="entry name" value="NADPH DEHYDROGENASE C23G7.10C-RELATED"/>
    <property type="match status" value="1"/>
</dbReference>
<sequence>MVTNFADISKTKNKQAKGISYFTPVQDPPAGTAAHPQSTGIELPNLFQPLKIHGFTIRNRVVLSPLYQYSAQKCHFTVLHFVHLGAIAQHGPGSMTIEATSVVPEGRITPQDSWLWEDSQIVPLQRIIESVHSQGQKIGIQLCHAGRKASTVAPWLPSGHGATENVGGWPTRVMAPSSIAFADTYATPVEITKQDIEHFKVSWAAATKRVVKAGVDFVEIHNGHGYLLTSFMSPVSNKRTDEYGGSFENRNVPNIMPVFLRISATEWLEESLPGEDSWKLEDTIAFAKLLAEGGNVDVIDISSGGNHPSQKIKVAPASQFPFALAVKKAVGDNLLVSTGGAIDNGKLANQLLAGGLDLVRIGRGFQKNPGLVWKFTEELSIEIAMASQIRWGFTGRGISAYLTHRRRH</sequence>
<evidence type="ECO:0000313" key="7">
    <source>
        <dbReference type="EMBL" id="GAD99260.1"/>
    </source>
</evidence>
<dbReference type="HOGENOM" id="CLU_012153_2_1_1"/>
<dbReference type="SUPFAM" id="SSF51395">
    <property type="entry name" value="FMN-linked oxidoreductases"/>
    <property type="match status" value="1"/>
</dbReference>
<organism evidence="7 8">
    <name type="scientific">Byssochlamys spectabilis (strain No. 5 / NBRC 109023)</name>
    <name type="common">Paecilomyces variotii</name>
    <dbReference type="NCBI Taxonomy" id="1356009"/>
    <lineage>
        <taxon>Eukaryota</taxon>
        <taxon>Fungi</taxon>
        <taxon>Dikarya</taxon>
        <taxon>Ascomycota</taxon>
        <taxon>Pezizomycotina</taxon>
        <taxon>Eurotiomycetes</taxon>
        <taxon>Eurotiomycetidae</taxon>
        <taxon>Eurotiales</taxon>
        <taxon>Thermoascaceae</taxon>
        <taxon>Paecilomyces</taxon>
    </lineage>
</organism>
<keyword evidence="3" id="KW-0288">FMN</keyword>
<keyword evidence="4" id="KW-0521">NADP</keyword>
<evidence type="ECO:0000259" key="6">
    <source>
        <dbReference type="Pfam" id="PF00724"/>
    </source>
</evidence>
<dbReference type="Gene3D" id="3.20.20.70">
    <property type="entry name" value="Aldolase class I"/>
    <property type="match status" value="1"/>
</dbReference>
<dbReference type="InterPro" id="IPR013785">
    <property type="entry name" value="Aldolase_TIM"/>
</dbReference>
<dbReference type="GO" id="GO:0003959">
    <property type="term" value="F:NADPH dehydrogenase activity"/>
    <property type="evidence" value="ECO:0007669"/>
    <property type="project" value="InterPro"/>
</dbReference>